<dbReference type="InterPro" id="IPR011991">
    <property type="entry name" value="ArsR-like_HTH"/>
</dbReference>
<dbReference type="InterPro" id="IPR001845">
    <property type="entry name" value="HTH_ArsR_DNA-bd_dom"/>
</dbReference>
<dbReference type="SMART" id="SM00418">
    <property type="entry name" value="HTH_ARSR"/>
    <property type="match status" value="1"/>
</dbReference>
<dbReference type="GeneID" id="95372852"/>
<dbReference type="Gene3D" id="6.10.140.2180">
    <property type="match status" value="1"/>
</dbReference>
<dbReference type="InterPro" id="IPR036390">
    <property type="entry name" value="WH_DNA-bd_sf"/>
</dbReference>
<proteinExistence type="predicted"/>
<gene>
    <name evidence="3" type="ORF">ACFY3B_26290</name>
</gene>
<evidence type="ECO:0000259" key="2">
    <source>
        <dbReference type="SMART" id="SM00418"/>
    </source>
</evidence>
<evidence type="ECO:0000313" key="4">
    <source>
        <dbReference type="Proteomes" id="UP001602287"/>
    </source>
</evidence>
<sequence length="198" mass="21626">MSRERWADLALHPVRIRILRAVAGTRLTTQGLLELLPDVPQATMYRHLAILVKAGLVEVIDERRVRGAVERVYALPARGATLDPAALATATREDHARYFTAFMSSLLSEFSRYLTRERIDFTADGVGYQQLVLHLTDAELGEFAAGLNALVGPLLGNQPGGGRIPRLLATVLLPTDLPTADRRAPASTDDSDTTRGED</sequence>
<evidence type="ECO:0000256" key="1">
    <source>
        <dbReference type="SAM" id="MobiDB-lite"/>
    </source>
</evidence>
<dbReference type="NCBIfam" id="NF005061">
    <property type="entry name" value="PRK06474.1"/>
    <property type="match status" value="1"/>
</dbReference>
<evidence type="ECO:0000313" key="3">
    <source>
        <dbReference type="EMBL" id="MFF5203115.1"/>
    </source>
</evidence>
<accession>A0ABW6W061</accession>
<reference evidence="3 4" key="1">
    <citation type="submission" date="2024-10" db="EMBL/GenBank/DDBJ databases">
        <title>The Natural Products Discovery Center: Release of the First 8490 Sequenced Strains for Exploring Actinobacteria Biosynthetic Diversity.</title>
        <authorList>
            <person name="Kalkreuter E."/>
            <person name="Kautsar S.A."/>
            <person name="Yang D."/>
            <person name="Bader C.D."/>
            <person name="Teijaro C.N."/>
            <person name="Fluegel L."/>
            <person name="Davis C.M."/>
            <person name="Simpson J.R."/>
            <person name="Lauterbach L."/>
            <person name="Steele A.D."/>
            <person name="Gui C."/>
            <person name="Meng S."/>
            <person name="Li G."/>
            <person name="Viehrig K."/>
            <person name="Ye F."/>
            <person name="Su P."/>
            <person name="Kiefer A.F."/>
            <person name="Nichols A."/>
            <person name="Cepeda A.J."/>
            <person name="Yan W."/>
            <person name="Fan B."/>
            <person name="Jiang Y."/>
            <person name="Adhikari A."/>
            <person name="Zheng C.-J."/>
            <person name="Schuster L."/>
            <person name="Cowan T.M."/>
            <person name="Smanski M.J."/>
            <person name="Chevrette M.G."/>
            <person name="De Carvalho L.P.S."/>
            <person name="Shen B."/>
        </authorList>
    </citation>
    <scope>NUCLEOTIDE SEQUENCE [LARGE SCALE GENOMIC DNA]</scope>
    <source>
        <strain evidence="3 4">NPDC000140</strain>
    </source>
</reference>
<dbReference type="Gene3D" id="1.10.10.10">
    <property type="entry name" value="Winged helix-like DNA-binding domain superfamily/Winged helix DNA-binding domain"/>
    <property type="match status" value="1"/>
</dbReference>
<dbReference type="Proteomes" id="UP001602287">
    <property type="component" value="Unassembled WGS sequence"/>
</dbReference>
<name>A0ABW6W061_9ACTN</name>
<protein>
    <submittedName>
        <fullName evidence="3">Helix-turn-helix domain-containing protein</fullName>
    </submittedName>
</protein>
<comment type="caution">
    <text evidence="3">The sequence shown here is derived from an EMBL/GenBank/DDBJ whole genome shotgun (WGS) entry which is preliminary data.</text>
</comment>
<feature type="domain" description="HTH arsR-type" evidence="2">
    <location>
        <begin position="9"/>
        <end position="88"/>
    </location>
</feature>
<dbReference type="CDD" id="cd00090">
    <property type="entry name" value="HTH_ARSR"/>
    <property type="match status" value="1"/>
</dbReference>
<dbReference type="RefSeq" id="WP_210857844.1">
    <property type="nucleotide sequence ID" value="NZ_JBEZFX010000017.1"/>
</dbReference>
<dbReference type="EMBL" id="JBIAZM010000012">
    <property type="protein sequence ID" value="MFF5203115.1"/>
    <property type="molecule type" value="Genomic_DNA"/>
</dbReference>
<feature type="region of interest" description="Disordered" evidence="1">
    <location>
        <begin position="179"/>
        <end position="198"/>
    </location>
</feature>
<dbReference type="SUPFAM" id="SSF46785">
    <property type="entry name" value="Winged helix' DNA-binding domain"/>
    <property type="match status" value="1"/>
</dbReference>
<organism evidence="3 4">
    <name type="scientific">Micromonospora parva</name>
    <dbReference type="NCBI Taxonomy" id="1464048"/>
    <lineage>
        <taxon>Bacteria</taxon>
        <taxon>Bacillati</taxon>
        <taxon>Actinomycetota</taxon>
        <taxon>Actinomycetes</taxon>
        <taxon>Micromonosporales</taxon>
        <taxon>Micromonosporaceae</taxon>
        <taxon>Micromonospora</taxon>
    </lineage>
</organism>
<dbReference type="Pfam" id="PF12840">
    <property type="entry name" value="HTH_20"/>
    <property type="match status" value="1"/>
</dbReference>
<dbReference type="InterPro" id="IPR036388">
    <property type="entry name" value="WH-like_DNA-bd_sf"/>
</dbReference>
<keyword evidence="4" id="KW-1185">Reference proteome</keyword>